<evidence type="ECO:0000313" key="5">
    <source>
        <dbReference type="Proteomes" id="UP001595075"/>
    </source>
</evidence>
<dbReference type="Proteomes" id="UP001595075">
    <property type="component" value="Unassembled WGS sequence"/>
</dbReference>
<sequence>MENCTQFDEITWKNCCAFFFIDPENHSPDLKVKVRGLKEDFWVYQAYAIFWMMSQSRTPAGGGFCSDEKGLGRVRVELGLCIMEYILANAWTEVEAARNSENAVDNIKHNSINASKTALSCPSEVVAQGNTDSYPFAIPCPCWAGSISSKFELKNGASLILLSNACNTSAWEKEFTRILHPKGHIHYLPLDLVVVPKFSSEIYERLGPAEKEELDDRLLDTFVEEGRVPGLGHTRFIFVSSDYHYREYIKDVYERGGGRNPEEHSVYWSKILISQHHLETRKDSTIVKIMQVSGNDFEWGSPFMWAFSGTPFEENPEDLEPYIAFLRDRVVPWTDPDDDPNYVPYVNLDDDVPFGYPEDIKSFQSQWIRAPLSHAKLDGDETEHNFGWICQEYKRQLACIKQLGDGVVFNQRAVNKSRSTMTHYLGEVLQALMIRRTSKSRWFGAPLKQLTKNYRHRLLVGTFVFAGDTYFEEDLTELRAITMLKVRNFGPNDIRFRHALRFLRMSATIPGIANLILGIEPSWELTEEELQRPRLRPGGEVSSWYSDTSGSPYSLDRERLLNYSEKLLELDNKILKNLEEDPTTGKQEKIIVLSNFPAVAYIMYMYMVRKLGEIPVLLIHEQTPHRKALLEGSQRRRNGSGFNSSDRLDKNAYNRGYFATCVVSTPTIIGQEHSLTRATRVILMEPSWTRRDEEQAFSCVRNFSQTQKTHTYRFVNKSTLIEDHIINRQKGQNTMSSESLRKTVRDRADFGTRANPDHPIFNRKAPVVVDLLSDDDEELPDADDAEVISISSGSDVNMAGM</sequence>
<evidence type="ECO:0000256" key="3">
    <source>
        <dbReference type="ARBA" id="ARBA00022840"/>
    </source>
</evidence>
<dbReference type="InterPro" id="IPR050628">
    <property type="entry name" value="SNF2_RAD54_helicase_TF"/>
</dbReference>
<keyword evidence="5" id="KW-1185">Reference proteome</keyword>
<dbReference type="InterPro" id="IPR027417">
    <property type="entry name" value="P-loop_NTPase"/>
</dbReference>
<accession>A0ABR4BYC0</accession>
<keyword evidence="3" id="KW-0067">ATP-binding</keyword>
<dbReference type="SUPFAM" id="SSF52540">
    <property type="entry name" value="P-loop containing nucleoside triphosphate hydrolases"/>
    <property type="match status" value="1"/>
</dbReference>
<dbReference type="EMBL" id="JAZHXI010000016">
    <property type="protein sequence ID" value="KAL2062669.1"/>
    <property type="molecule type" value="Genomic_DNA"/>
</dbReference>
<dbReference type="Gene3D" id="3.40.50.300">
    <property type="entry name" value="P-loop containing nucleotide triphosphate hydrolases"/>
    <property type="match status" value="1"/>
</dbReference>
<evidence type="ECO:0000313" key="4">
    <source>
        <dbReference type="EMBL" id="KAL2062669.1"/>
    </source>
</evidence>
<reference evidence="4 5" key="1">
    <citation type="journal article" date="2024" name="Commun. Biol.">
        <title>Comparative genomic analysis of thermophilic fungi reveals convergent evolutionary adaptations and gene losses.</title>
        <authorList>
            <person name="Steindorff A.S."/>
            <person name="Aguilar-Pontes M.V."/>
            <person name="Robinson A.J."/>
            <person name="Andreopoulos B."/>
            <person name="LaButti K."/>
            <person name="Kuo A."/>
            <person name="Mondo S."/>
            <person name="Riley R."/>
            <person name="Otillar R."/>
            <person name="Haridas S."/>
            <person name="Lipzen A."/>
            <person name="Grimwood J."/>
            <person name="Schmutz J."/>
            <person name="Clum A."/>
            <person name="Reid I.D."/>
            <person name="Moisan M.C."/>
            <person name="Butler G."/>
            <person name="Nguyen T.T.M."/>
            <person name="Dewar K."/>
            <person name="Conant G."/>
            <person name="Drula E."/>
            <person name="Henrissat B."/>
            <person name="Hansel C."/>
            <person name="Singer S."/>
            <person name="Hutchinson M.I."/>
            <person name="de Vries R.P."/>
            <person name="Natvig D.O."/>
            <person name="Powell A.J."/>
            <person name="Tsang A."/>
            <person name="Grigoriev I.V."/>
        </authorList>
    </citation>
    <scope>NUCLEOTIDE SEQUENCE [LARGE SCALE GENOMIC DNA]</scope>
    <source>
        <strain evidence="4 5">CBS 494.80</strain>
    </source>
</reference>
<evidence type="ECO:0008006" key="6">
    <source>
        <dbReference type="Google" id="ProtNLM"/>
    </source>
</evidence>
<dbReference type="PANTHER" id="PTHR45626">
    <property type="entry name" value="TRANSCRIPTION TERMINATION FACTOR 2-RELATED"/>
    <property type="match status" value="1"/>
</dbReference>
<evidence type="ECO:0000256" key="1">
    <source>
        <dbReference type="ARBA" id="ARBA00022741"/>
    </source>
</evidence>
<keyword evidence="2" id="KW-0378">Hydrolase</keyword>
<protein>
    <recommendedName>
        <fullName evidence="6">Helicase C-terminal domain-containing protein</fullName>
    </recommendedName>
</protein>
<keyword evidence="1" id="KW-0547">Nucleotide-binding</keyword>
<name>A0ABR4BYC0_9HELO</name>
<proteinExistence type="predicted"/>
<gene>
    <name evidence="4" type="ORF">VTL71DRAFT_5741</name>
</gene>
<comment type="caution">
    <text evidence="4">The sequence shown here is derived from an EMBL/GenBank/DDBJ whole genome shotgun (WGS) entry which is preliminary data.</text>
</comment>
<dbReference type="PANTHER" id="PTHR45626:SF22">
    <property type="entry name" value="DNA REPAIR PROTEIN RAD5"/>
    <property type="match status" value="1"/>
</dbReference>
<organism evidence="4 5">
    <name type="scientific">Oculimacula yallundae</name>
    <dbReference type="NCBI Taxonomy" id="86028"/>
    <lineage>
        <taxon>Eukaryota</taxon>
        <taxon>Fungi</taxon>
        <taxon>Dikarya</taxon>
        <taxon>Ascomycota</taxon>
        <taxon>Pezizomycotina</taxon>
        <taxon>Leotiomycetes</taxon>
        <taxon>Helotiales</taxon>
        <taxon>Ploettnerulaceae</taxon>
        <taxon>Oculimacula</taxon>
    </lineage>
</organism>
<evidence type="ECO:0000256" key="2">
    <source>
        <dbReference type="ARBA" id="ARBA00022801"/>
    </source>
</evidence>